<evidence type="ECO:0000313" key="3">
    <source>
        <dbReference type="Proteomes" id="UP000006062"/>
    </source>
</evidence>
<proteinExistence type="predicted"/>
<evidence type="ECO:0000313" key="2">
    <source>
        <dbReference type="EMBL" id="AFL75630.1"/>
    </source>
</evidence>
<dbReference type="Proteomes" id="UP000006062">
    <property type="component" value="Chromosome"/>
</dbReference>
<dbReference type="InterPro" id="IPR013424">
    <property type="entry name" value="Ice-binding_C"/>
</dbReference>
<gene>
    <name evidence="2" type="ordered locus">Thivi_3787</name>
</gene>
<feature type="chain" id="PRO_5003682658" evidence="1">
    <location>
        <begin position="23"/>
        <end position="200"/>
    </location>
</feature>
<dbReference type="HOGENOM" id="CLU_1365703_0_0_6"/>
<name>I3YF62_THIV6</name>
<dbReference type="KEGG" id="tvi:Thivi_3787"/>
<organism evidence="2 3">
    <name type="scientific">Thiocystis violascens (strain ATCC 17096 / DSM 198 / 6111)</name>
    <name type="common">Chromatium violascens</name>
    <dbReference type="NCBI Taxonomy" id="765911"/>
    <lineage>
        <taxon>Bacteria</taxon>
        <taxon>Pseudomonadati</taxon>
        <taxon>Pseudomonadota</taxon>
        <taxon>Gammaproteobacteria</taxon>
        <taxon>Chromatiales</taxon>
        <taxon>Chromatiaceae</taxon>
        <taxon>Thiocystis</taxon>
    </lineage>
</organism>
<evidence type="ECO:0000256" key="1">
    <source>
        <dbReference type="SAM" id="SignalP"/>
    </source>
</evidence>
<sequence>MKNQALFGLCLLGIAMVNPAHAVLLSDVTVDIDTYVEASSAMIDYDSSSEQIGSLFAPIDSMNNVSRGIGSEIWLFARVDISGHAILDSSPDISVYDVNFDQMLGGNLLDTAFDASDSFALLFQTTGGSAASEFGGYFVATFTSSLRNTYASPSDIVFPEMGSLRINAAALNNVSEPATLSLLAIALLGGPLIRRRKRSL</sequence>
<keyword evidence="3" id="KW-1185">Reference proteome</keyword>
<dbReference type="EMBL" id="CP003154">
    <property type="protein sequence ID" value="AFL75630.1"/>
    <property type="molecule type" value="Genomic_DNA"/>
</dbReference>
<dbReference type="AlphaFoldDB" id="I3YF62"/>
<reference evidence="2 3" key="1">
    <citation type="submission" date="2012-06" db="EMBL/GenBank/DDBJ databases">
        <title>Complete sequence of Thiocystis violascens DSM 198.</title>
        <authorList>
            <consortium name="US DOE Joint Genome Institute"/>
            <person name="Lucas S."/>
            <person name="Han J."/>
            <person name="Lapidus A."/>
            <person name="Cheng J.-F."/>
            <person name="Goodwin L."/>
            <person name="Pitluck S."/>
            <person name="Peters L."/>
            <person name="Ovchinnikova G."/>
            <person name="Teshima H."/>
            <person name="Detter J.C."/>
            <person name="Han C."/>
            <person name="Tapia R."/>
            <person name="Land M."/>
            <person name="Hauser L."/>
            <person name="Kyrpides N."/>
            <person name="Ivanova N."/>
            <person name="Pagani I."/>
            <person name="Vogl K."/>
            <person name="Liu Z."/>
            <person name="Frigaard N.-U."/>
            <person name="Bryant D."/>
            <person name="Woyke T."/>
        </authorList>
    </citation>
    <scope>NUCLEOTIDE SEQUENCE [LARGE SCALE GENOMIC DNA]</scope>
    <source>
        <strain evidence="3">ATCC 17096 / DSM 198 / 6111</strain>
    </source>
</reference>
<keyword evidence="1" id="KW-0732">Signal</keyword>
<dbReference type="RefSeq" id="WP_014780021.1">
    <property type="nucleotide sequence ID" value="NC_018012.1"/>
</dbReference>
<protein>
    <submittedName>
        <fullName evidence="2">PEP-CTERM putative exosortase interaction domain-containing protein</fullName>
    </submittedName>
</protein>
<dbReference type="NCBIfam" id="TIGR02595">
    <property type="entry name" value="PEP_CTERM"/>
    <property type="match status" value="1"/>
</dbReference>
<accession>I3YF62</accession>
<feature type="signal peptide" evidence="1">
    <location>
        <begin position="1"/>
        <end position="22"/>
    </location>
</feature>